<gene>
    <name evidence="1" type="ORF">D3P05_11795</name>
</gene>
<dbReference type="Proteomes" id="UP000283587">
    <property type="component" value="Unassembled WGS sequence"/>
</dbReference>
<dbReference type="OrthoDB" id="7779284at2"/>
<evidence type="ECO:0000313" key="2">
    <source>
        <dbReference type="Proteomes" id="UP000283587"/>
    </source>
</evidence>
<protein>
    <submittedName>
        <fullName evidence="1">Uncharacterized protein</fullName>
    </submittedName>
</protein>
<reference evidence="2" key="1">
    <citation type="submission" date="2018-09" db="EMBL/GenBank/DDBJ databases">
        <title>Paracoccus onubensis nov. sp. a moderate halophilic bacterium isolated from Gruta de las Maravillas (Aracena, Spain).</title>
        <authorList>
            <person name="Jurado V."/>
            <person name="Gutierrez-Patricio S."/>
            <person name="Gonzalez-Pimentel J.L."/>
            <person name="Miller A.Z."/>
            <person name="Laiz L."/>
            <person name="Saiz-Jimenez C."/>
        </authorList>
    </citation>
    <scope>NUCLEOTIDE SEQUENCE [LARGE SCALE GENOMIC DNA]</scope>
    <source>
        <strain evidence="2">DSM 26381</strain>
    </source>
</reference>
<sequence length="882" mass="93048">MPVPVFDLQTFGSAPNQYTTEQALEAGINAGFVALWNEIVAKASLTALNRLGVIPLTDIGGTANAITASISASVVADGVTLNNTSTISFTPSASNTGSPVTLFVAGDQARLLRGEDGGDIPVGYLKASRFYIAQRFGANWKIISGGATFDDLVAIGSDLAALGLIVGGKADQNALTAAITQQQQADNLGDTIRLNVAEGGTAQAITATIPAAQSHIALSAGQPVQFRWPVTNTGADPTITIGGVAYAIKRKNGGALEAADLIGGNRYRAFVFLNDPATLRLEGAAGMGDINGLVQDLTAKQLQADLTERVAQRADDRSLPLLSDGEPGELDYLFSIGDGAGGQMLGFHLLRRMIDLGFPLAFGPGSSFVAGDNAQYLLSIEDEGGNPIFAIGRDGTVHGGAMSGGGSTAGVDVEGFAAKRAADEVPILDDDEQTSIKTFTTDREMYVGTPFRGQNFASGEAGAGVDVGWLPPNGEVNIELNHDAAYIYSRIGFGGTAHNTLVRTPGVYTVVRVFRIVGRIIYHVMTGSVVESSTAPIRARSIAFGGQSHIAGGFAQGLVAGLLDGMANMQWRPGGNWMPTPVHWTPHCINGATGATAITSISQPSCWWINDTQSDGPALTTWKNRITTAVTDGQPVPEDVIWAQGEGDTQALTNGTLSLAVHWADMQAVFNEMRNFLIGLGATDPQFYIGMLGCGESSGLRARSRGYTAVRQNYLRLIAETAWVHYACELYDLPRVYNDIHYNFLGHYTHGYRYSRAVNNVRAGQNNRLGPQVTSATLEDGGRTVRLTISGGDIRMPSNPAAPWIIPAGGDAQSPGVPVTRVRTDGNDLLVTAAQDLTGCRVIYPDGAVPNPRGDSIIYDVSDVHVKMPGLPLRTFITDPLS</sequence>
<name>A0A419A6D1_9RHOB</name>
<dbReference type="GO" id="GO:0016788">
    <property type="term" value="F:hydrolase activity, acting on ester bonds"/>
    <property type="evidence" value="ECO:0007669"/>
    <property type="project" value="UniProtKB-ARBA"/>
</dbReference>
<dbReference type="RefSeq" id="WP_119898365.1">
    <property type="nucleotide sequence ID" value="NZ_QNRC01000013.1"/>
</dbReference>
<dbReference type="SUPFAM" id="SSF52266">
    <property type="entry name" value="SGNH hydrolase"/>
    <property type="match status" value="1"/>
</dbReference>
<proteinExistence type="predicted"/>
<dbReference type="Gene3D" id="3.40.50.1110">
    <property type="entry name" value="SGNH hydrolase"/>
    <property type="match status" value="1"/>
</dbReference>
<evidence type="ECO:0000313" key="1">
    <source>
        <dbReference type="EMBL" id="RJL13684.1"/>
    </source>
</evidence>
<dbReference type="InterPro" id="IPR036514">
    <property type="entry name" value="SGNH_hydro_sf"/>
</dbReference>
<accession>A0A419A6D1</accession>
<dbReference type="AlphaFoldDB" id="A0A419A6D1"/>
<dbReference type="EMBL" id="QZEW01000044">
    <property type="protein sequence ID" value="RJL13684.1"/>
    <property type="molecule type" value="Genomic_DNA"/>
</dbReference>
<organism evidence="1 2">
    <name type="scientific">Paracoccus siganidrum</name>
    <dbReference type="NCBI Taxonomy" id="1276757"/>
    <lineage>
        <taxon>Bacteria</taxon>
        <taxon>Pseudomonadati</taxon>
        <taxon>Pseudomonadota</taxon>
        <taxon>Alphaproteobacteria</taxon>
        <taxon>Rhodobacterales</taxon>
        <taxon>Paracoccaceae</taxon>
        <taxon>Paracoccus</taxon>
    </lineage>
</organism>
<keyword evidence="2" id="KW-1185">Reference proteome</keyword>
<comment type="caution">
    <text evidence="1">The sequence shown here is derived from an EMBL/GenBank/DDBJ whole genome shotgun (WGS) entry which is preliminary data.</text>
</comment>